<accession>A0A7C4MKE8</accession>
<dbReference type="Gene3D" id="2.40.50.100">
    <property type="match status" value="1"/>
</dbReference>
<dbReference type="PANTHER" id="PTHR45266">
    <property type="entry name" value="OXALOACETATE DECARBOXYLASE ALPHA CHAIN"/>
    <property type="match status" value="1"/>
</dbReference>
<dbReference type="PANTHER" id="PTHR45266:SF3">
    <property type="entry name" value="OXALOACETATE DECARBOXYLASE ALPHA CHAIN"/>
    <property type="match status" value="1"/>
</dbReference>
<dbReference type="SUPFAM" id="SSF51230">
    <property type="entry name" value="Single hybrid motif"/>
    <property type="match status" value="1"/>
</dbReference>
<sequence length="174" mass="18435">MPFDFIRLQWYENLHTINGMRNIMNYHLTINGKDFDVTIASFTGTTARVLVNGNPYDVRIGQTAGGGSAPEVRPVAAVQEAAASLPTPQPAATVTAVQDEPPAEGEAVLAPMPGLILEIKVKVGQLVVAGETVAVMEAMKMENNLVTHVAGTVKDIRVEKGTEVSTGDVILVIG</sequence>
<protein>
    <submittedName>
        <fullName evidence="3">Acetyl-CoA carboxylase biotin carboxyl carrier protein subunit</fullName>
    </submittedName>
</protein>
<dbReference type="InterPro" id="IPR050709">
    <property type="entry name" value="Biotin_Carboxyl_Carrier/Decarb"/>
</dbReference>
<dbReference type="CDD" id="cd06850">
    <property type="entry name" value="biotinyl_domain"/>
    <property type="match status" value="1"/>
</dbReference>
<reference evidence="3" key="1">
    <citation type="journal article" date="2020" name="mSystems">
        <title>Genome- and Community-Level Interaction Insights into Carbon Utilization and Element Cycling Functions of Hydrothermarchaeota in Hydrothermal Sediment.</title>
        <authorList>
            <person name="Zhou Z."/>
            <person name="Liu Y."/>
            <person name="Xu W."/>
            <person name="Pan J."/>
            <person name="Luo Z.H."/>
            <person name="Li M."/>
        </authorList>
    </citation>
    <scope>NUCLEOTIDE SEQUENCE [LARGE SCALE GENOMIC DNA]</scope>
    <source>
        <strain evidence="3">SpSt-477</strain>
    </source>
</reference>
<feature type="domain" description="Lipoyl-binding" evidence="2">
    <location>
        <begin position="96"/>
        <end position="174"/>
    </location>
</feature>
<dbReference type="InterPro" id="IPR000089">
    <property type="entry name" value="Biotin_lipoyl"/>
</dbReference>
<dbReference type="FunFam" id="2.40.50.100:FF:000003">
    <property type="entry name" value="Acetyl-CoA carboxylase biotin carboxyl carrier protein"/>
    <property type="match status" value="1"/>
</dbReference>
<keyword evidence="1" id="KW-0092">Biotin</keyword>
<dbReference type="PROSITE" id="PS50968">
    <property type="entry name" value="BIOTINYL_LIPOYL"/>
    <property type="match status" value="1"/>
</dbReference>
<name>A0A7C4MKE8_9BACT</name>
<gene>
    <name evidence="3" type="ORF">ENS29_01020</name>
</gene>
<dbReference type="EMBL" id="DSUH01000022">
    <property type="protein sequence ID" value="HGU31420.1"/>
    <property type="molecule type" value="Genomic_DNA"/>
</dbReference>
<evidence type="ECO:0000259" key="2">
    <source>
        <dbReference type="PROSITE" id="PS50968"/>
    </source>
</evidence>
<evidence type="ECO:0000256" key="1">
    <source>
        <dbReference type="ARBA" id="ARBA00023267"/>
    </source>
</evidence>
<dbReference type="Pfam" id="PF00364">
    <property type="entry name" value="Biotin_lipoyl"/>
    <property type="match status" value="1"/>
</dbReference>
<proteinExistence type="predicted"/>
<comment type="caution">
    <text evidence="3">The sequence shown here is derived from an EMBL/GenBank/DDBJ whole genome shotgun (WGS) entry which is preliminary data.</text>
</comment>
<organism evidence="3">
    <name type="scientific">Desulfatirhabdium butyrativorans</name>
    <dbReference type="NCBI Taxonomy" id="340467"/>
    <lineage>
        <taxon>Bacteria</taxon>
        <taxon>Pseudomonadati</taxon>
        <taxon>Thermodesulfobacteriota</taxon>
        <taxon>Desulfobacteria</taxon>
        <taxon>Desulfobacterales</taxon>
        <taxon>Desulfatirhabdiaceae</taxon>
        <taxon>Desulfatirhabdium</taxon>
    </lineage>
</organism>
<dbReference type="AlphaFoldDB" id="A0A7C4MKE8"/>
<evidence type="ECO:0000313" key="3">
    <source>
        <dbReference type="EMBL" id="HGU31420.1"/>
    </source>
</evidence>
<dbReference type="InterPro" id="IPR011053">
    <property type="entry name" value="Single_hybrid_motif"/>
</dbReference>